<evidence type="ECO:0000256" key="1">
    <source>
        <dbReference type="SAM" id="MobiDB-lite"/>
    </source>
</evidence>
<dbReference type="HOGENOM" id="CLU_1896969_0_0_1"/>
<evidence type="ECO:0000313" key="3">
    <source>
        <dbReference type="Proteomes" id="UP000001055"/>
    </source>
</evidence>
<organism evidence="2 3">
    <name type="scientific">Phaeosphaeria nodorum (strain SN15 / ATCC MYA-4574 / FGSC 10173)</name>
    <name type="common">Glume blotch fungus</name>
    <name type="synonym">Parastagonospora nodorum</name>
    <dbReference type="NCBI Taxonomy" id="321614"/>
    <lineage>
        <taxon>Eukaryota</taxon>
        <taxon>Fungi</taxon>
        <taxon>Dikarya</taxon>
        <taxon>Ascomycota</taxon>
        <taxon>Pezizomycotina</taxon>
        <taxon>Dothideomycetes</taxon>
        <taxon>Pleosporomycetidae</taxon>
        <taxon>Pleosporales</taxon>
        <taxon>Pleosporineae</taxon>
        <taxon>Phaeosphaeriaceae</taxon>
        <taxon>Parastagonospora</taxon>
    </lineage>
</organism>
<protein>
    <submittedName>
        <fullName evidence="2">Uncharacterized protein</fullName>
    </submittedName>
</protein>
<dbReference type="GeneID" id="5973502"/>
<dbReference type="EMBL" id="CH445333">
    <property type="protein sequence ID" value="EAT86072.1"/>
    <property type="molecule type" value="Genomic_DNA"/>
</dbReference>
<dbReference type="Proteomes" id="UP000001055">
    <property type="component" value="Unassembled WGS sequence"/>
</dbReference>
<reference evidence="3" key="1">
    <citation type="journal article" date="2007" name="Plant Cell">
        <title>Dothideomycete-plant interactions illuminated by genome sequencing and EST analysis of the wheat pathogen Stagonospora nodorum.</title>
        <authorList>
            <person name="Hane J.K."/>
            <person name="Lowe R.G."/>
            <person name="Solomon P.S."/>
            <person name="Tan K.C."/>
            <person name="Schoch C.L."/>
            <person name="Spatafora J.W."/>
            <person name="Crous P.W."/>
            <person name="Kodira C."/>
            <person name="Birren B.W."/>
            <person name="Galagan J.E."/>
            <person name="Torriani S.F."/>
            <person name="McDonald B.A."/>
            <person name="Oliver R.P."/>
        </authorList>
    </citation>
    <scope>NUCLEOTIDE SEQUENCE [LARGE SCALE GENOMIC DNA]</scope>
    <source>
        <strain evidence="3">SN15 / ATCC MYA-4574 / FGSC 10173</strain>
    </source>
</reference>
<dbReference type="RefSeq" id="XP_001796623.1">
    <property type="nucleotide sequence ID" value="XM_001796571.1"/>
</dbReference>
<dbReference type="InParanoid" id="Q0UPS3"/>
<gene>
    <name evidence="2" type="ORF">SNOG_06241</name>
</gene>
<accession>Q0UPS3</accession>
<feature type="region of interest" description="Disordered" evidence="1">
    <location>
        <begin position="64"/>
        <end position="134"/>
    </location>
</feature>
<feature type="compositionally biased region" description="Polar residues" evidence="1">
    <location>
        <begin position="122"/>
        <end position="134"/>
    </location>
</feature>
<dbReference type="KEGG" id="pno:SNOG_06241"/>
<feature type="compositionally biased region" description="Basic and acidic residues" evidence="1">
    <location>
        <begin position="64"/>
        <end position="86"/>
    </location>
</feature>
<name>Q0UPS3_PHANO</name>
<sequence length="134" mass="15130">MARTHRKTMKRQIAHQSSMLAPSSPRIRCSHPRTRRNSPLQQATGPRKIDIHITRMIFREREVTGLDKKKQARDRAMRLKNRKDMGGEGSTPLGKVIYGRCYGPGAPSTEVRTSKPKVSRLQVGTSHRNGMSLA</sequence>
<dbReference type="AlphaFoldDB" id="Q0UPS3"/>
<feature type="region of interest" description="Disordered" evidence="1">
    <location>
        <begin position="1"/>
        <end position="46"/>
    </location>
</feature>
<proteinExistence type="predicted"/>
<evidence type="ECO:0000313" key="2">
    <source>
        <dbReference type="EMBL" id="EAT86072.1"/>
    </source>
</evidence>
<feature type="compositionally biased region" description="Basic residues" evidence="1">
    <location>
        <begin position="1"/>
        <end position="13"/>
    </location>
</feature>